<keyword evidence="10 12" id="KW-0472">Membrane</keyword>
<evidence type="ECO:0000256" key="10">
    <source>
        <dbReference type="ARBA" id="ARBA00023136"/>
    </source>
</evidence>
<comment type="similarity">
    <text evidence="12 13">Belongs to the TonB-dependent receptor family.</text>
</comment>
<keyword evidence="3 12" id="KW-1134">Transmembrane beta strand</keyword>
<evidence type="ECO:0000256" key="4">
    <source>
        <dbReference type="ARBA" id="ARBA00022496"/>
    </source>
</evidence>
<dbReference type="PANTHER" id="PTHR32552">
    <property type="entry name" value="FERRICHROME IRON RECEPTOR-RELATED"/>
    <property type="match status" value="1"/>
</dbReference>
<keyword evidence="17" id="KW-0675">Receptor</keyword>
<gene>
    <name evidence="17" type="ORF">FCE95_01255</name>
</gene>
<dbReference type="RefSeq" id="WP_137265186.1">
    <property type="nucleotide sequence ID" value="NZ_SZUA01000001.1"/>
</dbReference>
<evidence type="ECO:0000259" key="15">
    <source>
        <dbReference type="Pfam" id="PF00593"/>
    </source>
</evidence>
<keyword evidence="11 12" id="KW-0998">Cell outer membrane</keyword>
<dbReference type="InterPro" id="IPR000531">
    <property type="entry name" value="Beta-barrel_TonB"/>
</dbReference>
<dbReference type="InterPro" id="IPR036942">
    <property type="entry name" value="Beta-barrel_TonB_sf"/>
</dbReference>
<dbReference type="AlphaFoldDB" id="A0A4U5JXM5"/>
<comment type="caution">
    <text evidence="17">The sequence shown here is derived from an EMBL/GenBank/DDBJ whole genome shotgun (WGS) entry which is preliminary data.</text>
</comment>
<dbReference type="InterPro" id="IPR037066">
    <property type="entry name" value="Plug_dom_sf"/>
</dbReference>
<evidence type="ECO:0000256" key="12">
    <source>
        <dbReference type="PROSITE-ProRule" id="PRU01360"/>
    </source>
</evidence>
<evidence type="ECO:0000256" key="7">
    <source>
        <dbReference type="ARBA" id="ARBA00023004"/>
    </source>
</evidence>
<dbReference type="SUPFAM" id="SSF56935">
    <property type="entry name" value="Porins"/>
    <property type="match status" value="1"/>
</dbReference>
<evidence type="ECO:0000256" key="5">
    <source>
        <dbReference type="ARBA" id="ARBA00022692"/>
    </source>
</evidence>
<feature type="signal peptide" evidence="14">
    <location>
        <begin position="1"/>
        <end position="19"/>
    </location>
</feature>
<evidence type="ECO:0000256" key="14">
    <source>
        <dbReference type="SAM" id="SignalP"/>
    </source>
</evidence>
<evidence type="ECO:0000256" key="8">
    <source>
        <dbReference type="ARBA" id="ARBA00023065"/>
    </source>
</evidence>
<dbReference type="PANTHER" id="PTHR32552:SF68">
    <property type="entry name" value="FERRICHROME OUTER MEMBRANE TRANSPORTER_PHAGE RECEPTOR"/>
    <property type="match status" value="1"/>
</dbReference>
<dbReference type="InterPro" id="IPR039426">
    <property type="entry name" value="TonB-dep_rcpt-like"/>
</dbReference>
<dbReference type="Gene3D" id="2.40.170.20">
    <property type="entry name" value="TonB-dependent receptor, beta-barrel domain"/>
    <property type="match status" value="1"/>
</dbReference>
<comment type="subcellular location">
    <subcellularLocation>
        <location evidence="1 12">Cell outer membrane</location>
        <topology evidence="1 12">Multi-pass membrane protein</topology>
    </subcellularLocation>
</comment>
<keyword evidence="7" id="KW-0408">Iron</keyword>
<dbReference type="Pfam" id="PF00593">
    <property type="entry name" value="TonB_dep_Rec_b-barrel"/>
    <property type="match status" value="1"/>
</dbReference>
<dbReference type="Proteomes" id="UP000308707">
    <property type="component" value="Unassembled WGS sequence"/>
</dbReference>
<dbReference type="InterPro" id="IPR012910">
    <property type="entry name" value="Plug_dom"/>
</dbReference>
<evidence type="ECO:0000256" key="13">
    <source>
        <dbReference type="RuleBase" id="RU003357"/>
    </source>
</evidence>
<dbReference type="EMBL" id="SZUA01000001">
    <property type="protein sequence ID" value="TKR32977.1"/>
    <property type="molecule type" value="Genomic_DNA"/>
</dbReference>
<keyword evidence="18" id="KW-1185">Reference proteome</keyword>
<keyword evidence="8" id="KW-0406">Ion transport</keyword>
<dbReference type="GO" id="GO:0009279">
    <property type="term" value="C:cell outer membrane"/>
    <property type="evidence" value="ECO:0007669"/>
    <property type="project" value="UniProtKB-SubCell"/>
</dbReference>
<dbReference type="GO" id="GO:0015344">
    <property type="term" value="F:siderophore uptake transmembrane transporter activity"/>
    <property type="evidence" value="ECO:0007669"/>
    <property type="project" value="TreeGrafter"/>
</dbReference>
<keyword evidence="5 12" id="KW-0812">Transmembrane</keyword>
<keyword evidence="2 12" id="KW-0813">Transport</keyword>
<evidence type="ECO:0000313" key="18">
    <source>
        <dbReference type="Proteomes" id="UP000308707"/>
    </source>
</evidence>
<feature type="chain" id="PRO_5020244091" evidence="14">
    <location>
        <begin position="20"/>
        <end position="707"/>
    </location>
</feature>
<name>A0A4U5JXM5_9GAMM</name>
<evidence type="ECO:0000256" key="6">
    <source>
        <dbReference type="ARBA" id="ARBA00022729"/>
    </source>
</evidence>
<evidence type="ECO:0000256" key="3">
    <source>
        <dbReference type="ARBA" id="ARBA00022452"/>
    </source>
</evidence>
<reference evidence="17 18" key="1">
    <citation type="submission" date="2019-04" db="EMBL/GenBank/DDBJ databases">
        <title>Reference strain of H23.</title>
        <authorList>
            <person name="Luo X."/>
        </authorList>
    </citation>
    <scope>NUCLEOTIDE SEQUENCE [LARGE SCALE GENOMIC DNA]</scope>
    <source>
        <strain evidence="17 18">H23</strain>
    </source>
</reference>
<dbReference type="OrthoDB" id="9760620at2"/>
<evidence type="ECO:0000313" key="17">
    <source>
        <dbReference type="EMBL" id="TKR32977.1"/>
    </source>
</evidence>
<dbReference type="Gene3D" id="2.170.130.10">
    <property type="entry name" value="TonB-dependent receptor, plug domain"/>
    <property type="match status" value="1"/>
</dbReference>
<evidence type="ECO:0000256" key="9">
    <source>
        <dbReference type="ARBA" id="ARBA00023077"/>
    </source>
</evidence>
<evidence type="ECO:0000256" key="11">
    <source>
        <dbReference type="ARBA" id="ARBA00023237"/>
    </source>
</evidence>
<keyword evidence="6 14" id="KW-0732">Signal</keyword>
<evidence type="ECO:0000256" key="2">
    <source>
        <dbReference type="ARBA" id="ARBA00022448"/>
    </source>
</evidence>
<protein>
    <submittedName>
        <fullName evidence="17">TonB-dependent receptor</fullName>
    </submittedName>
</protein>
<dbReference type="CDD" id="cd01347">
    <property type="entry name" value="ligand_gated_channel"/>
    <property type="match status" value="1"/>
</dbReference>
<feature type="domain" description="TonB-dependent receptor-like beta-barrel" evidence="15">
    <location>
        <begin position="182"/>
        <end position="656"/>
    </location>
</feature>
<organism evidence="17 18">
    <name type="scientific">Luteimonas gilva</name>
    <dbReference type="NCBI Taxonomy" id="2572684"/>
    <lineage>
        <taxon>Bacteria</taxon>
        <taxon>Pseudomonadati</taxon>
        <taxon>Pseudomonadota</taxon>
        <taxon>Gammaproteobacteria</taxon>
        <taxon>Lysobacterales</taxon>
        <taxon>Lysobacteraceae</taxon>
        <taxon>Luteimonas</taxon>
    </lineage>
</organism>
<keyword evidence="4" id="KW-0410">Iron transport</keyword>
<evidence type="ECO:0000256" key="1">
    <source>
        <dbReference type="ARBA" id="ARBA00004571"/>
    </source>
</evidence>
<proteinExistence type="inferred from homology"/>
<evidence type="ECO:0000259" key="16">
    <source>
        <dbReference type="Pfam" id="PF07715"/>
    </source>
</evidence>
<feature type="domain" description="TonB-dependent receptor plug" evidence="16">
    <location>
        <begin position="45"/>
        <end position="155"/>
    </location>
</feature>
<dbReference type="Pfam" id="PF07715">
    <property type="entry name" value="Plug"/>
    <property type="match status" value="1"/>
</dbReference>
<keyword evidence="9 13" id="KW-0798">TonB box</keyword>
<sequence length="707" mass="76474">MRPIFPFVFASLAAPGALAQDPGQAPARALDAVVVTATRSEQDPLQVPAAIDRIDADAIGRAQPRADLSESLPRVPGVLARDRQNRAQDLQISVRGFGTRASFGVRGVRLYSDGIPATMPDGQGQVSHFALEAADRIEVLRGPFSALYGNSSGGVIQIFSAPPPDRSEIAGAFAAGADGFRRGSLSWRGPWPSGPGGYRIDAGTLADDGYRDHSRARRDSAQLALQGAFGADGEFRAVANALDLEADDPQGLTRAELTGDRRAASAGAFQFDTRKTVRQRQLGLKLAHGIGVGRLEAVVHGGGRETVQYLSIPVAAQANPLSSGGVVDLDRGYGGADLRWQWRGEWASRPAGIAVGAEYQRSSERRRGYENFAGARLGVRGALRRDERDRLAGSDRYLQADWEFAPRWRIDAGLRRSRIAFRSRDAFVTAANPDDSGRLEYAETTPVAGLLFRAADSVSLYANAGKGFETPTFNELSYRSDGRSGLNTALRAASSDNVEAGLRMRRGEERMGFALFRSATDDEIVVAANQGGRSTFANAASSLRRGAEWSWSGAWSTHWRYALAYTYLDARYREAFVVCGAAPCARPNQTVAAGNRIPGLPRTQLWAELRWLPDERIDFALEAQGVGRVFADDANTAAAPGYAIFDASAQRRWRIGGIEAIGFVRIQNLFDRRYVGSVIVNESNGRYFEPAPGRGWLVGVDLKPARP</sequence>
<dbReference type="PROSITE" id="PS52016">
    <property type="entry name" value="TONB_DEPENDENT_REC_3"/>
    <property type="match status" value="1"/>
</dbReference>
<accession>A0A4U5JXM5</accession>